<dbReference type="PANTHER" id="PTHR39210:SF1">
    <property type="entry name" value="HEPARIN-SULFATE LYASE"/>
    <property type="match status" value="1"/>
</dbReference>
<keyword evidence="2" id="KW-0732">Signal</keyword>
<evidence type="ECO:0000256" key="2">
    <source>
        <dbReference type="ARBA" id="ARBA00022729"/>
    </source>
</evidence>
<proteinExistence type="predicted"/>
<reference evidence="7" key="1">
    <citation type="journal article" date="2014" name="Int. J. Syst. Evol. Microbiol.">
        <title>Complete genome sequence of Corynebacterium casei LMG S-19264T (=DSM 44701T), isolated from a smear-ripened cheese.</title>
        <authorList>
            <consortium name="US DOE Joint Genome Institute (JGI-PGF)"/>
            <person name="Walter F."/>
            <person name="Albersmeier A."/>
            <person name="Kalinowski J."/>
            <person name="Ruckert C."/>
        </authorList>
    </citation>
    <scope>NUCLEOTIDE SEQUENCE</scope>
    <source>
        <strain evidence="7">KCTC 12711</strain>
    </source>
</reference>
<comment type="caution">
    <text evidence="7">The sequence shown here is derived from an EMBL/GenBank/DDBJ whole genome shotgun (WGS) entry which is preliminary data.</text>
</comment>
<accession>A0A918RSW5</accession>
<keyword evidence="3" id="KW-0574">Periplasm</keyword>
<dbReference type="Gene3D" id="1.50.10.100">
    <property type="entry name" value="Chondroitin AC/alginate lyase"/>
    <property type="match status" value="1"/>
</dbReference>
<dbReference type="Proteomes" id="UP000614811">
    <property type="component" value="Unassembled WGS sequence"/>
</dbReference>
<feature type="domain" description="Heparinase II/III-like C-terminal" evidence="6">
    <location>
        <begin position="378"/>
        <end position="637"/>
    </location>
</feature>
<dbReference type="Pfam" id="PF05426">
    <property type="entry name" value="Alginate_lyase"/>
    <property type="match status" value="1"/>
</dbReference>
<dbReference type="Gene3D" id="2.70.98.70">
    <property type="match status" value="1"/>
</dbReference>
<protein>
    <recommendedName>
        <fullName evidence="9">Alginate lyase</fullName>
    </recommendedName>
</protein>
<dbReference type="Pfam" id="PF07940">
    <property type="entry name" value="Hepar_II_III_C"/>
    <property type="match status" value="1"/>
</dbReference>
<sequence>MVVSKFKIIALVAWLVVSFLGAGSLALAGPHPGLTMSAQEVVAMRSQLHTVPKAKQAFDDLQVKTDTSIELGVIVPKPVDAGGGYTHEQHKRNYQLMLDAGLLYQLSGKKRYANYVRDVLLAYAELYPTLPLHPKQKEQSPGKLFWQSLNEAVWLVHTIQAYDLVVGALTEAERNLIESSLLRPVANFLSEGQPDTFNKIHNHGTWAAAAVGMTGYVLDDQHLVDQALFGLDKSGKAGFIAQIEQLFSPDGYYTEGPYYQRYALMPFVLFARAIEVNEPQRAIFEASDGAILKAIETAVQLSYNGLFFGINDAIKDKGIDTIELVHGIAIAFEVTGDTQLLDIAKQQNHILLTGYGFSVAKALHEGRDTPFDFRSLQLRDGQDGQQGALSIFRHGQGSKHQALVVKNTSQGMGHGHFDKLHWLYFDNGNEIISDYGAARFLNIEAKYGGHYLPENNAWAKQTVAHNTVVVDEQSHFNGDWRVGQQHAPNIRFFAAQDGIQITSAEIAAAYPTTTLRRTMAMLELEGLTHPLILDVFKVNSVRAHQYDLPLHYQGQLISHTLKLQGAKQALSPLGEQHGYQYLWDRARAAFPAGLAQLTWLNDGRFYTYSTVGGTDQQMLFAMLGANDPQFNLRDQHALIHRVNSAHDHVFVSVLETHGEYNGRAEYTVGAQSNVVGLAVRELDKYTEVTINLVNGHQATLLYTEQGDENTQHQLDSAGGQVQWQGHFVVLKSQSKQSEQ</sequence>
<name>A0A918RSW5_9GAMM</name>
<dbReference type="EMBL" id="BMXA01000003">
    <property type="protein sequence ID" value="GHA11486.1"/>
    <property type="molecule type" value="Genomic_DNA"/>
</dbReference>
<evidence type="ECO:0000313" key="8">
    <source>
        <dbReference type="Proteomes" id="UP000614811"/>
    </source>
</evidence>
<evidence type="ECO:0000259" key="6">
    <source>
        <dbReference type="Pfam" id="PF07940"/>
    </source>
</evidence>
<gene>
    <name evidence="7" type="ORF">GCM10008090_21570</name>
</gene>
<evidence type="ECO:0000256" key="1">
    <source>
        <dbReference type="ARBA" id="ARBA00004418"/>
    </source>
</evidence>
<dbReference type="PANTHER" id="PTHR39210">
    <property type="entry name" value="HEPARIN-SULFATE LYASE"/>
    <property type="match status" value="1"/>
</dbReference>
<dbReference type="InterPro" id="IPR012480">
    <property type="entry name" value="Hepar_II_III_C"/>
</dbReference>
<dbReference type="InterPro" id="IPR008397">
    <property type="entry name" value="Alginate_lyase_dom"/>
</dbReference>
<evidence type="ECO:0008006" key="9">
    <source>
        <dbReference type="Google" id="ProtNLM"/>
    </source>
</evidence>
<comment type="subcellular location">
    <subcellularLocation>
        <location evidence="1">Periplasm</location>
    </subcellularLocation>
</comment>
<reference evidence="7" key="2">
    <citation type="submission" date="2020-09" db="EMBL/GenBank/DDBJ databases">
        <authorList>
            <person name="Sun Q."/>
            <person name="Kim S."/>
        </authorList>
    </citation>
    <scope>NUCLEOTIDE SEQUENCE</scope>
    <source>
        <strain evidence="7">KCTC 12711</strain>
    </source>
</reference>
<organism evidence="7 8">
    <name type="scientific">Arenicella chitinivorans</name>
    <dbReference type="NCBI Taxonomy" id="1329800"/>
    <lineage>
        <taxon>Bacteria</taxon>
        <taxon>Pseudomonadati</taxon>
        <taxon>Pseudomonadota</taxon>
        <taxon>Gammaproteobacteria</taxon>
        <taxon>Arenicellales</taxon>
        <taxon>Arenicellaceae</taxon>
        <taxon>Arenicella</taxon>
    </lineage>
</organism>
<evidence type="ECO:0000259" key="5">
    <source>
        <dbReference type="Pfam" id="PF05426"/>
    </source>
</evidence>
<dbReference type="GO" id="GO:0016829">
    <property type="term" value="F:lyase activity"/>
    <property type="evidence" value="ECO:0007669"/>
    <property type="project" value="UniProtKB-KW"/>
</dbReference>
<dbReference type="InterPro" id="IPR008929">
    <property type="entry name" value="Chondroitin_lyas"/>
</dbReference>
<feature type="domain" description="Alginate lyase" evidence="5">
    <location>
        <begin position="80"/>
        <end position="300"/>
    </location>
</feature>
<evidence type="ECO:0000313" key="7">
    <source>
        <dbReference type="EMBL" id="GHA11486.1"/>
    </source>
</evidence>
<keyword evidence="4" id="KW-0456">Lyase</keyword>
<keyword evidence="8" id="KW-1185">Reference proteome</keyword>
<dbReference type="AlphaFoldDB" id="A0A918RSW5"/>
<evidence type="ECO:0000256" key="3">
    <source>
        <dbReference type="ARBA" id="ARBA00022764"/>
    </source>
</evidence>
<dbReference type="GO" id="GO:0042597">
    <property type="term" value="C:periplasmic space"/>
    <property type="evidence" value="ECO:0007669"/>
    <property type="project" value="UniProtKB-SubCell"/>
</dbReference>
<dbReference type="SUPFAM" id="SSF48230">
    <property type="entry name" value="Chondroitin AC/alginate lyase"/>
    <property type="match status" value="1"/>
</dbReference>
<evidence type="ECO:0000256" key="4">
    <source>
        <dbReference type="ARBA" id="ARBA00023239"/>
    </source>
</evidence>